<evidence type="ECO:0008006" key="4">
    <source>
        <dbReference type="Google" id="ProtNLM"/>
    </source>
</evidence>
<gene>
    <name evidence="2" type="ORF">HDF25_004440</name>
</gene>
<evidence type="ECO:0000313" key="3">
    <source>
        <dbReference type="Proteomes" id="UP000521017"/>
    </source>
</evidence>
<feature type="signal peptide" evidence="1">
    <location>
        <begin position="1"/>
        <end position="20"/>
    </location>
</feature>
<name>A0A7X0MKN5_9SPHI</name>
<sequence length="362" mass="37539">MRKLLFAMLASFAVTGTAKAQFTTSGNITSTGNNVGIGTSLPNGKLDVNGAILVLGSSGNSMIRPVVGNSRLAGEIGAYSGLGFGADDGFLRLSAGAGSSANVKTFIDLSAYSTVPDMDRNIVLGTGGIEQVRVNSSGNMGIGTNSPNAKLDVNGAILVAGSSSNAMVRPAIGNLRVTGEIGSYSNTALGSDDGFLRLSAGAGSNANVKTFIDLTGYSTVPDMDRNLVLGTGGTERIRINSSGNVGIGTTHPDAKLAVGGVIHAQSVKVDMTGWGDDVFNDDYSLSDLKDVKNYIDENHHLPGIPSESQVIKNGIDVGEMNKVLIRKIEELTLYLIGQNEEINKLKQEMKAIGIKTPASSQL</sequence>
<accession>A0A7X0MKN5</accession>
<reference evidence="2 3" key="1">
    <citation type="submission" date="2020-08" db="EMBL/GenBank/DDBJ databases">
        <title>Genomic Encyclopedia of Type Strains, Phase IV (KMG-V): Genome sequencing to study the core and pangenomes of soil and plant-associated prokaryotes.</title>
        <authorList>
            <person name="Whitman W."/>
        </authorList>
    </citation>
    <scope>NUCLEOTIDE SEQUENCE [LARGE SCALE GENOMIC DNA]</scope>
    <source>
        <strain evidence="2 3">M2T3</strain>
    </source>
</reference>
<comment type="caution">
    <text evidence="2">The sequence shown here is derived from an EMBL/GenBank/DDBJ whole genome shotgun (WGS) entry which is preliminary data.</text>
</comment>
<proteinExistence type="predicted"/>
<dbReference type="EMBL" id="JACHCC010000013">
    <property type="protein sequence ID" value="MBB6502261.1"/>
    <property type="molecule type" value="Genomic_DNA"/>
</dbReference>
<dbReference type="Proteomes" id="UP000521017">
    <property type="component" value="Unassembled WGS sequence"/>
</dbReference>
<dbReference type="AlphaFoldDB" id="A0A7X0MKN5"/>
<feature type="chain" id="PRO_5030636264" description="Peptidase S74 domain-containing protein" evidence="1">
    <location>
        <begin position="21"/>
        <end position="362"/>
    </location>
</feature>
<evidence type="ECO:0000313" key="2">
    <source>
        <dbReference type="EMBL" id="MBB6502261.1"/>
    </source>
</evidence>
<protein>
    <recommendedName>
        <fullName evidence="4">Peptidase S74 domain-containing protein</fullName>
    </recommendedName>
</protein>
<evidence type="ECO:0000256" key="1">
    <source>
        <dbReference type="SAM" id="SignalP"/>
    </source>
</evidence>
<dbReference type="RefSeq" id="WP_184628523.1">
    <property type="nucleotide sequence ID" value="NZ_JACHCC010000013.1"/>
</dbReference>
<keyword evidence="1" id="KW-0732">Signal</keyword>
<organism evidence="2 3">
    <name type="scientific">Pedobacter cryoconitis</name>
    <dbReference type="NCBI Taxonomy" id="188932"/>
    <lineage>
        <taxon>Bacteria</taxon>
        <taxon>Pseudomonadati</taxon>
        <taxon>Bacteroidota</taxon>
        <taxon>Sphingobacteriia</taxon>
        <taxon>Sphingobacteriales</taxon>
        <taxon>Sphingobacteriaceae</taxon>
        <taxon>Pedobacter</taxon>
    </lineage>
</organism>